<reference evidence="1 2" key="1">
    <citation type="submission" date="2014-07" db="EMBL/GenBank/DDBJ databases">
        <title>Unique and conserved regions in Vibrio harveyi and related species in comparison with the shrimp pathogen Vibrio harveyi CAIM 1792.</title>
        <authorList>
            <person name="Espinoza-Valles I."/>
            <person name="Vora G."/>
            <person name="Leekitcharoenphon P."/>
            <person name="Ussery D."/>
            <person name="Hoj L."/>
            <person name="Gomez-Gil B."/>
        </authorList>
    </citation>
    <scope>NUCLEOTIDE SEQUENCE [LARGE SCALE GENOMIC DNA]</scope>
    <source>
        <strain evidence="2">CAIM 1854 / LMG 25443</strain>
    </source>
</reference>
<gene>
    <name evidence="1" type="ORF">H735_10470</name>
</gene>
<evidence type="ECO:0000313" key="2">
    <source>
        <dbReference type="Proteomes" id="UP000031586"/>
    </source>
</evidence>
<proteinExistence type="predicted"/>
<evidence type="ECO:0000313" key="1">
    <source>
        <dbReference type="EMBL" id="KIF53339.1"/>
    </source>
</evidence>
<dbReference type="PATRIC" id="fig|1229493.5.peg.1183"/>
<dbReference type="EMBL" id="JPRD01000015">
    <property type="protein sequence ID" value="KIF53339.1"/>
    <property type="molecule type" value="Genomic_DNA"/>
</dbReference>
<organism evidence="1 2">
    <name type="scientific">Vibrio owensii CAIM 1854 = LMG 25443</name>
    <dbReference type="NCBI Taxonomy" id="1229493"/>
    <lineage>
        <taxon>Bacteria</taxon>
        <taxon>Pseudomonadati</taxon>
        <taxon>Pseudomonadota</taxon>
        <taxon>Gammaproteobacteria</taxon>
        <taxon>Vibrionales</taxon>
        <taxon>Vibrionaceae</taxon>
        <taxon>Vibrio</taxon>
    </lineage>
</organism>
<protein>
    <submittedName>
        <fullName evidence="1">Uncharacterized protein</fullName>
    </submittedName>
</protein>
<sequence length="73" mass="7864">MINTSILSTVIKAGIAANTRGPELPEVVIDARHFTVNPFGISTNANLADFSTVLDRNTRIIDIGPGYQKLLPN</sequence>
<dbReference type="AlphaFoldDB" id="A0A0C1ZB24"/>
<dbReference type="RefSeq" id="WP_020194536.1">
    <property type="nucleotide sequence ID" value="NZ_BAOH01000005.1"/>
</dbReference>
<comment type="caution">
    <text evidence="1">The sequence shown here is derived from an EMBL/GenBank/DDBJ whole genome shotgun (WGS) entry which is preliminary data.</text>
</comment>
<name>A0A0C1ZB24_9VIBR</name>
<dbReference type="Proteomes" id="UP000031586">
    <property type="component" value="Unassembled WGS sequence"/>
</dbReference>
<accession>A0A0C1ZB24</accession>